<proteinExistence type="predicted"/>
<dbReference type="Proteomes" id="UP000572268">
    <property type="component" value="Unassembled WGS sequence"/>
</dbReference>
<comment type="caution">
    <text evidence="1">The sequence shown here is derived from an EMBL/GenBank/DDBJ whole genome shotgun (WGS) entry which is preliminary data.</text>
</comment>
<name>A0A7J6KM45_PEROL</name>
<accession>A0A7J6KM45</accession>
<evidence type="ECO:0000313" key="2">
    <source>
        <dbReference type="Proteomes" id="UP000572268"/>
    </source>
</evidence>
<organism evidence="1 2">
    <name type="scientific">Perkinsus olseni</name>
    <name type="common">Perkinsus atlanticus</name>
    <dbReference type="NCBI Taxonomy" id="32597"/>
    <lineage>
        <taxon>Eukaryota</taxon>
        <taxon>Sar</taxon>
        <taxon>Alveolata</taxon>
        <taxon>Perkinsozoa</taxon>
        <taxon>Perkinsea</taxon>
        <taxon>Perkinsida</taxon>
        <taxon>Perkinsidae</taxon>
        <taxon>Perkinsus</taxon>
    </lineage>
</organism>
<evidence type="ECO:0000313" key="1">
    <source>
        <dbReference type="EMBL" id="KAF4648024.1"/>
    </source>
</evidence>
<reference evidence="1 2" key="1">
    <citation type="submission" date="2020-04" db="EMBL/GenBank/DDBJ databases">
        <title>Perkinsus olseni comparative genomics.</title>
        <authorList>
            <person name="Bogema D.R."/>
        </authorList>
    </citation>
    <scope>NUCLEOTIDE SEQUENCE [LARGE SCALE GENOMIC DNA]</scope>
    <source>
        <strain evidence="1">ATCC PRA-31</strain>
    </source>
</reference>
<dbReference type="AlphaFoldDB" id="A0A7J6KM45"/>
<feature type="non-terminal residue" evidence="1">
    <location>
        <position position="259"/>
    </location>
</feature>
<dbReference type="EMBL" id="JABANN010002220">
    <property type="protein sequence ID" value="KAF4648024.1"/>
    <property type="molecule type" value="Genomic_DNA"/>
</dbReference>
<feature type="non-terminal residue" evidence="1">
    <location>
        <position position="1"/>
    </location>
</feature>
<sequence length="259" mass="28054">KKVPITLIREEGHVAIIKALDVSNMNRLEMRAIDQQWRSLQQQPQEAIPAFARPRKATVDALMRDTLAPLSTRPVSGQELTKRVVALTHVACESLEMTALAVSISIKFGDGQLLSSSTLITLRCSFDGTQLCDLPLRFLVVPGCQPSCILGRNLFSDLGIRMVSDHGIPITGLSTVSPSSAEGEPSPIADNAGHCACSIAVKNSYPRQCTPLINVVSDPNSSEKKILKVHFEALEHAAVEPFREAPRGRAPADNAIIFL</sequence>
<gene>
    <name evidence="1" type="ORF">FOL46_003476</name>
</gene>
<protein>
    <submittedName>
        <fullName evidence="1">Uncharacterized protein</fullName>
    </submittedName>
</protein>